<evidence type="ECO:0000256" key="3">
    <source>
        <dbReference type="SAM" id="SignalP"/>
    </source>
</evidence>
<evidence type="ECO:0000259" key="4">
    <source>
        <dbReference type="Pfam" id="PF01464"/>
    </source>
</evidence>
<dbReference type="SUPFAM" id="SSF53955">
    <property type="entry name" value="Lysozyme-like"/>
    <property type="match status" value="1"/>
</dbReference>
<dbReference type="EMBL" id="VZZK01000024">
    <property type="protein sequence ID" value="KAB1077015.1"/>
    <property type="molecule type" value="Genomic_DNA"/>
</dbReference>
<comment type="similarity">
    <text evidence="1">Belongs to the transglycosylase Slt family.</text>
</comment>
<name>A0A6L3SXT3_9HYPH</name>
<evidence type="ECO:0000256" key="1">
    <source>
        <dbReference type="ARBA" id="ARBA00007734"/>
    </source>
</evidence>
<proteinExistence type="inferred from homology"/>
<accession>A0A6L3SXT3</accession>
<dbReference type="InterPro" id="IPR023346">
    <property type="entry name" value="Lysozyme-like_dom_sf"/>
</dbReference>
<reference evidence="5 6" key="1">
    <citation type="submission" date="2019-09" db="EMBL/GenBank/DDBJ databases">
        <title>YIM 48816 draft genome.</title>
        <authorList>
            <person name="Jiang L."/>
        </authorList>
    </citation>
    <scope>NUCLEOTIDE SEQUENCE [LARGE SCALE GENOMIC DNA]</scope>
    <source>
        <strain evidence="5 6">YIM 48816</strain>
    </source>
</reference>
<comment type="similarity">
    <text evidence="2">Belongs to the virb1 family.</text>
</comment>
<dbReference type="InterPro" id="IPR008258">
    <property type="entry name" value="Transglycosylase_SLT_dom_1"/>
</dbReference>
<dbReference type="RefSeq" id="WP_151002002.1">
    <property type="nucleotide sequence ID" value="NZ_VZZK01000024.1"/>
</dbReference>
<dbReference type="Proteomes" id="UP000474159">
    <property type="component" value="Unassembled WGS sequence"/>
</dbReference>
<dbReference type="PANTHER" id="PTHR37423:SF2">
    <property type="entry name" value="MEMBRANE-BOUND LYTIC MUREIN TRANSGLYCOSYLASE C"/>
    <property type="match status" value="1"/>
</dbReference>
<sequence>MNQRLLLLAAALAAVPVPVLAQAARDNIDALIEEQARANGVPAAFVHQVVKRESNYNPNAKGGSALGLMQIKHATARGLGYKGEASGLYDPKTNLRYGIAYLAGAYRTAKGDLARAYHYYNRGYYYAAKRQGITTDVAEAAAPAASSASSFASVFALRPSQDPNLAAASTALAYAPTAAPTEVVEVPLPPRRPAAFAGQTQVAALAPALAGVSLTSETAPQAAAAIAASETVEVPLPPRRPAAFAALQAATPALVPAPAQAAPAATVDLASVSLTPVSQNPAAQGASAQGASAQGSASQIVASADAVAVPLPPRRPSAERLAAIIRPAAPKPAAAPVLEASALPPTR</sequence>
<dbReference type="Pfam" id="PF01464">
    <property type="entry name" value="SLT"/>
    <property type="match status" value="1"/>
</dbReference>
<dbReference type="Gene3D" id="1.10.530.10">
    <property type="match status" value="1"/>
</dbReference>
<evidence type="ECO:0000256" key="2">
    <source>
        <dbReference type="ARBA" id="ARBA00009387"/>
    </source>
</evidence>
<gene>
    <name evidence="5" type="ORF">F6X53_20265</name>
</gene>
<evidence type="ECO:0000313" key="5">
    <source>
        <dbReference type="EMBL" id="KAB1077015.1"/>
    </source>
</evidence>
<keyword evidence="6" id="KW-1185">Reference proteome</keyword>
<dbReference type="PANTHER" id="PTHR37423">
    <property type="entry name" value="SOLUBLE LYTIC MUREIN TRANSGLYCOSYLASE-RELATED"/>
    <property type="match status" value="1"/>
</dbReference>
<feature type="chain" id="PRO_5026891171" evidence="3">
    <location>
        <begin position="22"/>
        <end position="347"/>
    </location>
</feature>
<protein>
    <submittedName>
        <fullName evidence="5">Lytic transglycosylase domain-containing protein</fullName>
    </submittedName>
</protein>
<evidence type="ECO:0000313" key="6">
    <source>
        <dbReference type="Proteomes" id="UP000474159"/>
    </source>
</evidence>
<comment type="caution">
    <text evidence="5">The sequence shown here is derived from an EMBL/GenBank/DDBJ whole genome shotgun (WGS) entry which is preliminary data.</text>
</comment>
<feature type="domain" description="Transglycosylase SLT" evidence="4">
    <location>
        <begin position="31"/>
        <end position="128"/>
    </location>
</feature>
<dbReference type="AlphaFoldDB" id="A0A6L3SXT3"/>
<dbReference type="OrthoDB" id="9788661at2"/>
<keyword evidence="3" id="KW-0732">Signal</keyword>
<feature type="signal peptide" evidence="3">
    <location>
        <begin position="1"/>
        <end position="21"/>
    </location>
</feature>
<organism evidence="5 6">
    <name type="scientific">Methylobacterium soli</name>
    <dbReference type="NCBI Taxonomy" id="553447"/>
    <lineage>
        <taxon>Bacteria</taxon>
        <taxon>Pseudomonadati</taxon>
        <taxon>Pseudomonadota</taxon>
        <taxon>Alphaproteobacteria</taxon>
        <taxon>Hyphomicrobiales</taxon>
        <taxon>Methylobacteriaceae</taxon>
        <taxon>Methylobacterium</taxon>
    </lineage>
</organism>